<dbReference type="Gene3D" id="3.30.230.10">
    <property type="match status" value="1"/>
</dbReference>
<dbReference type="InterPro" id="IPR003593">
    <property type="entry name" value="AAA+_ATPase"/>
</dbReference>
<dbReference type="PANTHER" id="PTHR32039">
    <property type="entry name" value="MAGNESIUM-CHELATASE SUBUNIT CHLI"/>
    <property type="match status" value="1"/>
</dbReference>
<dbReference type="Pfam" id="PF13335">
    <property type="entry name" value="Mg_chelatase_C"/>
    <property type="match status" value="1"/>
</dbReference>
<reference evidence="3 4" key="1">
    <citation type="submission" date="2018-02" db="EMBL/GenBank/DDBJ databases">
        <title>Genome sequence of Desulfovibrio carbinolicus DSM 3852.</title>
        <authorList>
            <person name="Wilbanks E."/>
            <person name="Skennerton C.T."/>
            <person name="Orphan V.J."/>
        </authorList>
    </citation>
    <scope>NUCLEOTIDE SEQUENCE [LARGE SCALE GENOMIC DNA]</scope>
    <source>
        <strain evidence="3 4">DSM 3852</strain>
    </source>
</reference>
<dbReference type="EMBL" id="CP026538">
    <property type="protein sequence ID" value="QAZ66293.1"/>
    <property type="molecule type" value="Genomic_DNA"/>
</dbReference>
<dbReference type="KEGG" id="dcb:C3Y92_03165"/>
<dbReference type="SUPFAM" id="SSF54211">
    <property type="entry name" value="Ribosomal protein S5 domain 2-like"/>
    <property type="match status" value="1"/>
</dbReference>
<dbReference type="Pfam" id="PF01078">
    <property type="entry name" value="Mg_chelatase"/>
    <property type="match status" value="1"/>
</dbReference>
<dbReference type="InterPro" id="IPR020568">
    <property type="entry name" value="Ribosomal_Su5_D2-typ_SF"/>
</dbReference>
<evidence type="ECO:0000256" key="1">
    <source>
        <dbReference type="ARBA" id="ARBA00006354"/>
    </source>
</evidence>
<dbReference type="Pfam" id="PF13541">
    <property type="entry name" value="ChlI"/>
    <property type="match status" value="1"/>
</dbReference>
<accession>A0A4P6HGT1</accession>
<organism evidence="3 4">
    <name type="scientific">Solidesulfovibrio carbinolicus</name>
    <dbReference type="NCBI Taxonomy" id="296842"/>
    <lineage>
        <taxon>Bacteria</taxon>
        <taxon>Pseudomonadati</taxon>
        <taxon>Thermodesulfobacteriota</taxon>
        <taxon>Desulfovibrionia</taxon>
        <taxon>Desulfovibrionales</taxon>
        <taxon>Desulfovibrionaceae</taxon>
        <taxon>Solidesulfovibrio</taxon>
    </lineage>
</organism>
<dbReference type="SUPFAM" id="SSF52540">
    <property type="entry name" value="P-loop containing nucleoside triphosphate hydrolases"/>
    <property type="match status" value="1"/>
</dbReference>
<protein>
    <submittedName>
        <fullName evidence="3">Magnesium chelatase</fullName>
    </submittedName>
</protein>
<dbReference type="Proteomes" id="UP000293296">
    <property type="component" value="Chromosome"/>
</dbReference>
<name>A0A4P6HGT1_9BACT</name>
<dbReference type="InterPro" id="IPR025158">
    <property type="entry name" value="Mg_chelat-rel_C"/>
</dbReference>
<dbReference type="InterPro" id="IPR045006">
    <property type="entry name" value="CHLI-like"/>
</dbReference>
<dbReference type="OrthoDB" id="9813147at2"/>
<comment type="similarity">
    <text evidence="1">Belongs to the Mg-chelatase subunits D/I family. ComM subfamily.</text>
</comment>
<dbReference type="InterPro" id="IPR004482">
    <property type="entry name" value="Mg_chelat-rel"/>
</dbReference>
<dbReference type="NCBIfam" id="TIGR00368">
    <property type="entry name" value="YifB family Mg chelatase-like AAA ATPase"/>
    <property type="match status" value="1"/>
</dbReference>
<dbReference type="AlphaFoldDB" id="A0A4P6HGT1"/>
<evidence type="ECO:0000259" key="2">
    <source>
        <dbReference type="SMART" id="SM00382"/>
    </source>
</evidence>
<dbReference type="CDD" id="cd00009">
    <property type="entry name" value="AAA"/>
    <property type="match status" value="1"/>
</dbReference>
<gene>
    <name evidence="3" type="ORF">C3Y92_03165</name>
</gene>
<dbReference type="InterPro" id="IPR027417">
    <property type="entry name" value="P-loop_NTPase"/>
</dbReference>
<dbReference type="InterPro" id="IPR000523">
    <property type="entry name" value="Mg_chelatse_chII-like_cat_dom"/>
</dbReference>
<dbReference type="InterPro" id="IPR014721">
    <property type="entry name" value="Ribsml_uS5_D2-typ_fold_subgr"/>
</dbReference>
<evidence type="ECO:0000313" key="3">
    <source>
        <dbReference type="EMBL" id="QAZ66293.1"/>
    </source>
</evidence>
<dbReference type="SMART" id="SM00382">
    <property type="entry name" value="AAA"/>
    <property type="match status" value="1"/>
</dbReference>
<feature type="domain" description="AAA+ ATPase" evidence="2">
    <location>
        <begin position="215"/>
        <end position="397"/>
    </location>
</feature>
<dbReference type="PANTHER" id="PTHR32039:SF7">
    <property type="entry name" value="COMPETENCE PROTEIN COMM"/>
    <property type="match status" value="1"/>
</dbReference>
<keyword evidence="4" id="KW-1185">Reference proteome</keyword>
<sequence>MSLSSIRTAALLGVEAYPVSLEVDLSRQGMPSFSMVGLAEGAVRESKERVLAALRNAGLKLPPARITVNLAPADMRKEGSAYDLPLAMALLAATGAFSPEATAGYFMAGELSLTGELRPVPGVLPLAALARRLGARGLIAPAANAAEAAVVEGLDVFAPATLLEALHFFTGEENLSPVAPKPFAPAAPGLEGLLDFSEVKGQDHAKRAVEIAAAGGHNLLFIGPPGSGKTMLAKRLPTVLPPLSFEEALEVTTIYSVSGRLDGEGLLTLRPFRSPHHTISDAGLIGGGSYPRPGEVSMAHRGVLFLDELPEFKKSVLEVLRQPLEDGKVTIARAAVSLSYPADVMLVCAMNPCPCGYLGDERHACTCGEAEVRRYRSRLSGPLLDRIDLQVEVPAVPYKELRAEASPTTSATMRERVLAAREVQSARYAGLPFTVNGRLSGRHLSVHCRLSEEGHGFMEGAVRRLGLSARSHTRVLRIARTIADLDGEAGLRVEHLAEAVNLRGLDRQRAV</sequence>
<dbReference type="Gene3D" id="3.40.50.300">
    <property type="entry name" value="P-loop containing nucleotide triphosphate hydrolases"/>
    <property type="match status" value="1"/>
</dbReference>
<evidence type="ECO:0000313" key="4">
    <source>
        <dbReference type="Proteomes" id="UP000293296"/>
    </source>
</evidence>
<dbReference type="RefSeq" id="WP_129349434.1">
    <property type="nucleotide sequence ID" value="NZ_CP026538.1"/>
</dbReference>
<dbReference type="GO" id="GO:0005524">
    <property type="term" value="F:ATP binding"/>
    <property type="evidence" value="ECO:0007669"/>
    <property type="project" value="InterPro"/>
</dbReference>
<proteinExistence type="inferred from homology"/>